<keyword evidence="2" id="KW-0472">Membrane</keyword>
<evidence type="ECO:0000313" key="4">
    <source>
        <dbReference type="EMBL" id="CAD9034637.1"/>
    </source>
</evidence>
<organism evidence="4">
    <name type="scientific">Eutreptiella gymnastica</name>
    <dbReference type="NCBI Taxonomy" id="73025"/>
    <lineage>
        <taxon>Eukaryota</taxon>
        <taxon>Discoba</taxon>
        <taxon>Euglenozoa</taxon>
        <taxon>Euglenida</taxon>
        <taxon>Spirocuta</taxon>
        <taxon>Euglenophyceae</taxon>
        <taxon>Eutreptiales</taxon>
        <taxon>Eutreptiaceae</taxon>
        <taxon>Eutreptiella</taxon>
    </lineage>
</organism>
<feature type="domain" description="PDZ" evidence="3">
    <location>
        <begin position="113"/>
        <end position="152"/>
    </location>
</feature>
<gene>
    <name evidence="4" type="ORF">EGYM00392_LOCUS45788</name>
</gene>
<dbReference type="AlphaFoldDB" id="A0A7S1J6Z2"/>
<evidence type="ECO:0000259" key="3">
    <source>
        <dbReference type="PROSITE" id="PS50106"/>
    </source>
</evidence>
<dbReference type="SUPFAM" id="SSF50156">
    <property type="entry name" value="PDZ domain-like"/>
    <property type="match status" value="1"/>
</dbReference>
<keyword evidence="2" id="KW-1133">Transmembrane helix</keyword>
<dbReference type="InterPro" id="IPR001478">
    <property type="entry name" value="PDZ"/>
</dbReference>
<dbReference type="PROSITE" id="PS50106">
    <property type="entry name" value="PDZ"/>
    <property type="match status" value="1"/>
</dbReference>
<accession>A0A7S1J6Z2</accession>
<dbReference type="EMBL" id="HBGA01124071">
    <property type="protein sequence ID" value="CAD9034637.1"/>
    <property type="molecule type" value="Transcribed_RNA"/>
</dbReference>
<dbReference type="Gene3D" id="2.30.42.10">
    <property type="match status" value="1"/>
</dbReference>
<reference evidence="4" key="1">
    <citation type="submission" date="2021-01" db="EMBL/GenBank/DDBJ databases">
        <authorList>
            <person name="Corre E."/>
            <person name="Pelletier E."/>
            <person name="Niang G."/>
            <person name="Scheremetjew M."/>
            <person name="Finn R."/>
            <person name="Kale V."/>
            <person name="Holt S."/>
            <person name="Cochrane G."/>
            <person name="Meng A."/>
            <person name="Brown T."/>
            <person name="Cohen L."/>
        </authorList>
    </citation>
    <scope>NUCLEOTIDE SEQUENCE</scope>
    <source>
        <strain evidence="4">NIES-381</strain>
    </source>
</reference>
<keyword evidence="2" id="KW-0812">Transmembrane</keyword>
<feature type="region of interest" description="Disordered" evidence="1">
    <location>
        <begin position="197"/>
        <end position="216"/>
    </location>
</feature>
<dbReference type="PANTHER" id="PTHR47661">
    <property type="entry name" value="PHOSPHOGLUCAN PHOSPHATASE LSF1, CHLOROPLASTIC"/>
    <property type="match status" value="1"/>
</dbReference>
<evidence type="ECO:0000256" key="2">
    <source>
        <dbReference type="SAM" id="Phobius"/>
    </source>
</evidence>
<proteinExistence type="predicted"/>
<dbReference type="InterPro" id="IPR036034">
    <property type="entry name" value="PDZ_sf"/>
</dbReference>
<evidence type="ECO:0000256" key="1">
    <source>
        <dbReference type="SAM" id="MobiDB-lite"/>
    </source>
</evidence>
<sequence>MTESTSHVSTLAVVALAAFVTGFVLITGSPLKNRQGMFAVPVTSTPITAIPRPMGMAPTPAGAAPRASAWVGVAPVARPSAALRAEPTSGSSADADFVLPGCMRYKVTLKKPMGLVLEEDTNGGIWVAEIVPEGNADKDGTVKVGDQLIATSAVVRTTEAKYGEATVYGGEQRVRVPVLGEKFDTIMAAISTNPASQPPTLELQRCEGYDSRNQQI</sequence>
<name>A0A7S1J6Z2_9EUGL</name>
<feature type="transmembrane region" description="Helical" evidence="2">
    <location>
        <begin position="6"/>
        <end position="27"/>
    </location>
</feature>
<protein>
    <recommendedName>
        <fullName evidence="3">PDZ domain-containing protein</fullName>
    </recommendedName>
</protein>